<proteinExistence type="predicted"/>
<dbReference type="Proteomes" id="UP000015502">
    <property type="component" value="Chromosome"/>
</dbReference>
<dbReference type="PaxDb" id="523849-OCC_14080"/>
<sequence length="97" mass="10546">MVDAVRRLQKLPFEAVKNEGFSLQTITPIRFAVGVTGARPCPRAEPKPATGVGNESPVNLPAIGEGLARWNPRLSRREGGQIIFGTFSQVFLSKDLN</sequence>
<dbReference type="HOGENOM" id="CLU_2340337_0_0_2"/>
<dbReference type="STRING" id="523849.OCC_14080"/>
<dbReference type="AlphaFoldDB" id="S5ZB62"/>
<dbReference type="EMBL" id="CP006670">
    <property type="protein sequence ID" value="AGT34298.1"/>
    <property type="molecule type" value="Genomic_DNA"/>
</dbReference>
<keyword evidence="2" id="KW-1185">Reference proteome</keyword>
<evidence type="ECO:0000313" key="1">
    <source>
        <dbReference type="EMBL" id="AGT34298.1"/>
    </source>
</evidence>
<protein>
    <submittedName>
        <fullName evidence="1">Uncharacterized protein</fullName>
    </submittedName>
</protein>
<organism evidence="1 2">
    <name type="scientific">Thermococcus litoralis (strain ATCC 51850 / DSM 5473 / JCM 8560 / NS-C)</name>
    <dbReference type="NCBI Taxonomy" id="523849"/>
    <lineage>
        <taxon>Archaea</taxon>
        <taxon>Methanobacteriati</taxon>
        <taxon>Methanobacteriota</taxon>
        <taxon>Thermococci</taxon>
        <taxon>Thermococcales</taxon>
        <taxon>Thermococcaceae</taxon>
        <taxon>Thermococcus</taxon>
    </lineage>
</organism>
<dbReference type="KEGG" id="tlt:OCC_14080"/>
<reference evidence="1 2" key="1">
    <citation type="journal article" date="2012" name="J. Bacteriol.">
        <title>Genome sequence of the model hyperthermophilic archaeon Thermococcus litoralis NS-C.</title>
        <authorList>
            <person name="Gardner A.F."/>
            <person name="Kumar S."/>
            <person name="Perler F.B."/>
        </authorList>
    </citation>
    <scope>NUCLEOTIDE SEQUENCE [LARGE SCALE GENOMIC DNA]</scope>
    <source>
        <strain evidence="2">ATCC 51850 / DSM 5473 / JCM 8560 / NS-C</strain>
    </source>
</reference>
<accession>S5ZB62</accession>
<gene>
    <name evidence="1" type="ORF">OCC_14080</name>
</gene>
<name>S5ZB62_THELN</name>
<evidence type="ECO:0000313" key="2">
    <source>
        <dbReference type="Proteomes" id="UP000015502"/>
    </source>
</evidence>